<dbReference type="Proteomes" id="UP000053372">
    <property type="component" value="Unassembled WGS sequence"/>
</dbReference>
<evidence type="ECO:0000313" key="2">
    <source>
        <dbReference type="EMBL" id="KST63966.1"/>
    </source>
</evidence>
<dbReference type="EMBL" id="LMTZ01000129">
    <property type="protein sequence ID" value="KST63966.1"/>
    <property type="molecule type" value="Genomic_DNA"/>
</dbReference>
<comment type="caution">
    <text evidence="3">The sequence shown here is derived from an EMBL/GenBank/DDBJ whole genome shotgun (WGS) entry which is preliminary data.</text>
</comment>
<accession>A0A0V7ZJ90</accession>
<dbReference type="EMBL" id="LMTZ01000118">
    <property type="protein sequence ID" value="KST64676.1"/>
    <property type="molecule type" value="Genomic_DNA"/>
</dbReference>
<sequence>MHLDHSFRFQPVHTLVAIDPNIEDCQSIVPKILGKAEVVLIQANEYEVQQITLTLQEYDRLTSLHIISHGSPGCLYLGKSHLGLFSLNRYAPQLITWSVPNIILYGRDVAVGDSGTEFIHRLHQITGANIAAFTRRVNPASYSTWQLDYQLGNINPELAVLPAIQKNYTGVLGV</sequence>
<dbReference type="OrthoDB" id="468610at2"/>
<organism evidence="3 4">
    <name type="scientific">Mastigocoleus testarum BC008</name>
    <dbReference type="NCBI Taxonomy" id="371196"/>
    <lineage>
        <taxon>Bacteria</taxon>
        <taxon>Bacillati</taxon>
        <taxon>Cyanobacteriota</taxon>
        <taxon>Cyanophyceae</taxon>
        <taxon>Nostocales</taxon>
        <taxon>Hapalosiphonaceae</taxon>
        <taxon>Mastigocoleus</taxon>
    </lineage>
</organism>
<evidence type="ECO:0000259" key="1">
    <source>
        <dbReference type="Pfam" id="PF14252"/>
    </source>
</evidence>
<dbReference type="AlphaFoldDB" id="A0A0V7ZJ90"/>
<evidence type="ECO:0000313" key="3">
    <source>
        <dbReference type="EMBL" id="KST64676.1"/>
    </source>
</evidence>
<protein>
    <recommendedName>
        <fullName evidence="1">DUF4347 domain-containing protein</fullName>
    </recommendedName>
</protein>
<dbReference type="InterPro" id="IPR025592">
    <property type="entry name" value="DUF4347"/>
</dbReference>
<gene>
    <name evidence="2" type="ORF">BC008_39895</name>
    <name evidence="3" type="ORF">BC008_40870</name>
</gene>
<reference evidence="3 4" key="1">
    <citation type="journal article" date="2015" name="Genome Announc.">
        <title>Draft Genome of the Euendolithic (true boring) Cyanobacterium Mastigocoleus testarum strain BC008.</title>
        <authorList>
            <person name="Guida B.S."/>
            <person name="Garcia-Pichel F."/>
        </authorList>
    </citation>
    <scope>NUCLEOTIDE SEQUENCE [LARGE SCALE GENOMIC DNA]</scope>
    <source>
        <strain evidence="3 4">BC008</strain>
    </source>
</reference>
<dbReference type="Pfam" id="PF14252">
    <property type="entry name" value="DUF4347"/>
    <property type="match status" value="1"/>
</dbReference>
<feature type="domain" description="DUF4347" evidence="1">
    <location>
        <begin position="15"/>
        <end position="172"/>
    </location>
</feature>
<dbReference type="RefSeq" id="WP_027842349.1">
    <property type="nucleotide sequence ID" value="NZ_LMTZ01000118.1"/>
</dbReference>
<keyword evidence="4" id="KW-1185">Reference proteome</keyword>
<name>A0A0V7ZJ90_9CYAN</name>
<proteinExistence type="predicted"/>
<evidence type="ECO:0000313" key="4">
    <source>
        <dbReference type="Proteomes" id="UP000053372"/>
    </source>
</evidence>